<dbReference type="EMBL" id="JACHFK010000002">
    <property type="protein sequence ID" value="MBB5375685.1"/>
    <property type="molecule type" value="Genomic_DNA"/>
</dbReference>
<keyword evidence="2" id="KW-0862">Zinc</keyword>
<feature type="binding site" evidence="2">
    <location>
        <position position="201"/>
    </location>
    <ligand>
        <name>Zn(2+)</name>
        <dbReference type="ChEBI" id="CHEBI:29105"/>
        <label>1</label>
        <note>catalytic</note>
    </ligand>
</feature>
<feature type="active site" description="Proton donor" evidence="1">
    <location>
        <position position="83"/>
    </location>
</feature>
<accession>A0A7W8KCI2</accession>
<dbReference type="Proteomes" id="UP000539473">
    <property type="component" value="Unassembled WGS sequence"/>
</dbReference>
<gene>
    <name evidence="3" type="ORF">GCM10017781_13160</name>
    <name evidence="4" type="ORF">HNQ07_001142</name>
</gene>
<keyword evidence="6" id="KW-1185">Reference proteome</keyword>
<evidence type="ECO:0000256" key="2">
    <source>
        <dbReference type="PIRSR" id="PIRSR001359-3"/>
    </source>
</evidence>
<dbReference type="InterPro" id="IPR013785">
    <property type="entry name" value="Aldolase_TIM"/>
</dbReference>
<organism evidence="4 5">
    <name type="scientific">Deinococcus metalli</name>
    <dbReference type="NCBI Taxonomy" id="1141878"/>
    <lineage>
        <taxon>Bacteria</taxon>
        <taxon>Thermotogati</taxon>
        <taxon>Deinococcota</taxon>
        <taxon>Deinococci</taxon>
        <taxon>Deinococcales</taxon>
        <taxon>Deinococcaceae</taxon>
        <taxon>Deinococcus</taxon>
    </lineage>
</organism>
<dbReference type="GO" id="GO:0016832">
    <property type="term" value="F:aldehyde-lyase activity"/>
    <property type="evidence" value="ECO:0007669"/>
    <property type="project" value="InterPro"/>
</dbReference>
<dbReference type="InterPro" id="IPR050246">
    <property type="entry name" value="Class_II_FBP_aldolase"/>
</dbReference>
<name>A0A7W8KCI2_9DEIO</name>
<dbReference type="Pfam" id="PF01116">
    <property type="entry name" value="F_bP_aldolase"/>
    <property type="match status" value="1"/>
</dbReference>
<dbReference type="PANTHER" id="PTHR30304:SF0">
    <property type="entry name" value="D-TAGATOSE-1,6-BISPHOSPHATE ALDOLASE SUBUNIT GATY-RELATED"/>
    <property type="match status" value="1"/>
</dbReference>
<feature type="binding site" evidence="2">
    <location>
        <position position="137"/>
    </location>
    <ligand>
        <name>Zn(2+)</name>
        <dbReference type="ChEBI" id="CHEBI:29105"/>
        <label>2</label>
    </ligand>
</feature>
<evidence type="ECO:0000313" key="6">
    <source>
        <dbReference type="Proteomes" id="UP000619376"/>
    </source>
</evidence>
<feature type="binding site" evidence="2">
    <location>
        <position position="176"/>
    </location>
    <ligand>
        <name>Zn(2+)</name>
        <dbReference type="ChEBI" id="CHEBI:29105"/>
        <label>1</label>
        <note>catalytic</note>
    </ligand>
</feature>
<evidence type="ECO:0000256" key="1">
    <source>
        <dbReference type="PIRSR" id="PIRSR001359-1"/>
    </source>
</evidence>
<dbReference type="PANTHER" id="PTHR30304">
    <property type="entry name" value="D-TAGATOSE-1,6-BISPHOSPHATE ALDOLASE"/>
    <property type="match status" value="1"/>
</dbReference>
<dbReference type="GO" id="GO:0008270">
    <property type="term" value="F:zinc ion binding"/>
    <property type="evidence" value="ECO:0007669"/>
    <property type="project" value="InterPro"/>
</dbReference>
<evidence type="ECO:0000313" key="3">
    <source>
        <dbReference type="EMBL" id="GHF37788.1"/>
    </source>
</evidence>
<dbReference type="GO" id="GO:0005975">
    <property type="term" value="P:carbohydrate metabolic process"/>
    <property type="evidence" value="ECO:0007669"/>
    <property type="project" value="InterPro"/>
</dbReference>
<reference evidence="4 5" key="3">
    <citation type="submission" date="2020-08" db="EMBL/GenBank/DDBJ databases">
        <title>Genomic Encyclopedia of Type Strains, Phase IV (KMG-IV): sequencing the most valuable type-strain genomes for metagenomic binning, comparative biology and taxonomic classification.</title>
        <authorList>
            <person name="Goeker M."/>
        </authorList>
    </citation>
    <scope>NUCLEOTIDE SEQUENCE [LARGE SCALE GENOMIC DNA]</scope>
    <source>
        <strain evidence="4 5">DSM 27521</strain>
    </source>
</reference>
<comment type="caution">
    <text evidence="4">The sequence shown here is derived from an EMBL/GenBank/DDBJ whole genome shotgun (WGS) entry which is preliminary data.</text>
</comment>
<dbReference type="PROSITE" id="PS00602">
    <property type="entry name" value="ALDOLASE_CLASS_II_1"/>
    <property type="match status" value="1"/>
</dbReference>
<reference evidence="3" key="4">
    <citation type="submission" date="2024-05" db="EMBL/GenBank/DDBJ databases">
        <authorList>
            <person name="Sun Q."/>
            <person name="Zhou Y."/>
        </authorList>
    </citation>
    <scope>NUCLEOTIDE SEQUENCE</scope>
    <source>
        <strain evidence="3">CGMCC 1.18437</strain>
    </source>
</reference>
<dbReference type="Gene3D" id="3.20.20.70">
    <property type="entry name" value="Aldolase class I"/>
    <property type="match status" value="1"/>
</dbReference>
<feature type="binding site" evidence="2">
    <location>
        <position position="105"/>
    </location>
    <ligand>
        <name>Zn(2+)</name>
        <dbReference type="ChEBI" id="CHEBI:29105"/>
        <label>2</label>
    </ligand>
</feature>
<dbReference type="RefSeq" id="WP_184109964.1">
    <property type="nucleotide sequence ID" value="NZ_BNAJ01000002.1"/>
</dbReference>
<proteinExistence type="predicted"/>
<dbReference type="EMBL" id="BNAJ01000002">
    <property type="protein sequence ID" value="GHF37788.1"/>
    <property type="molecule type" value="Genomic_DNA"/>
</dbReference>
<protein>
    <submittedName>
        <fullName evidence="3">Fructose-bisphosphate aldolase</fullName>
    </submittedName>
    <submittedName>
        <fullName evidence="4">Fructose/tagatose bisphosphate aldolase</fullName>
    </submittedName>
</protein>
<feature type="binding site" evidence="2">
    <location>
        <position position="84"/>
    </location>
    <ligand>
        <name>Zn(2+)</name>
        <dbReference type="ChEBI" id="CHEBI:29105"/>
        <label>1</label>
        <note>catalytic</note>
    </ligand>
</feature>
<dbReference type="SUPFAM" id="SSF51569">
    <property type="entry name" value="Aldolase"/>
    <property type="match status" value="1"/>
</dbReference>
<evidence type="ECO:0000313" key="5">
    <source>
        <dbReference type="Proteomes" id="UP000539473"/>
    </source>
</evidence>
<comment type="cofactor">
    <cofactor evidence="2">
        <name>Zn(2+)</name>
        <dbReference type="ChEBI" id="CHEBI:29105"/>
    </cofactor>
    <text evidence="2">Binds 2 Zn(2+) ions per subunit. One is catalytic and the other provides a structural contribution.</text>
</comment>
<dbReference type="InterPro" id="IPR000771">
    <property type="entry name" value="FBA_II"/>
</dbReference>
<dbReference type="Proteomes" id="UP000619376">
    <property type="component" value="Unassembled WGS sequence"/>
</dbReference>
<dbReference type="AlphaFoldDB" id="A0A7W8KCI2"/>
<reference evidence="3" key="1">
    <citation type="journal article" date="2014" name="Int. J. Syst. Evol. Microbiol.">
        <title>Complete genome of a new Firmicutes species belonging to the dominant human colonic microbiota ('Ruminococcus bicirculans') reveals two chromosomes and a selective capacity to utilize plant glucans.</title>
        <authorList>
            <consortium name="NISC Comparative Sequencing Program"/>
            <person name="Wegmann U."/>
            <person name="Louis P."/>
            <person name="Goesmann A."/>
            <person name="Henrissat B."/>
            <person name="Duncan S.H."/>
            <person name="Flint H.J."/>
        </authorList>
    </citation>
    <scope>NUCLEOTIDE SEQUENCE</scope>
    <source>
        <strain evidence="3">CGMCC 1.18437</strain>
    </source>
</reference>
<sequence length="275" mass="28652">MTWYADARPLYAAALAGGYALPAYNVCSLEMARGCVEAAEAAGRPVILQTYPADLAQASPHVFAQMVRALADEVRVPVALHLDHGRDVDQVVACLRAGYGSVMFDGQGLPFEETRRVTAHLAVIARACGAALEVSAEGFGLPGADDNVLDTTDPDQARALRDAGADLIACAVGSEHGHASRLDLGLLRRIGERVGGPLVLHGGSGIDPADLRAAVAAGVTKVNIGSALYRAVRTAWAASPGLPTHRAGYAAIRAAVRDAAAPYLDFLHPQGHDHD</sequence>
<dbReference type="PIRSF" id="PIRSF001359">
    <property type="entry name" value="F_bP_aldolase_II"/>
    <property type="match status" value="1"/>
</dbReference>
<evidence type="ECO:0000313" key="4">
    <source>
        <dbReference type="EMBL" id="MBB5375685.1"/>
    </source>
</evidence>
<reference evidence="6" key="2">
    <citation type="journal article" date="2019" name="Int. J. Syst. Evol. Microbiol.">
        <title>The Global Catalogue of Microorganisms (GCM) 10K type strain sequencing project: providing services to taxonomists for standard genome sequencing and annotation.</title>
        <authorList>
            <consortium name="The Broad Institute Genomics Platform"/>
            <consortium name="The Broad Institute Genome Sequencing Center for Infectious Disease"/>
            <person name="Wu L."/>
            <person name="Ma J."/>
        </authorList>
    </citation>
    <scope>NUCLEOTIDE SEQUENCE [LARGE SCALE GENOMIC DNA]</scope>
    <source>
        <strain evidence="6">CGMCC 1.18437</strain>
    </source>
</reference>
<keyword evidence="2" id="KW-0479">Metal-binding</keyword>